<name>A0A0W0VZW1_9GAMM</name>
<dbReference type="RefSeq" id="WP_028374336.1">
    <property type="nucleotide sequence ID" value="NZ_CAAAJD010000007.1"/>
</dbReference>
<dbReference type="OrthoDB" id="9998998at2"/>
<dbReference type="Proteomes" id="UP000054869">
    <property type="component" value="Unassembled WGS sequence"/>
</dbReference>
<comment type="caution">
    <text evidence="1">The sequence shown here is derived from an EMBL/GenBank/DDBJ whole genome shotgun (WGS) entry which is preliminary data.</text>
</comment>
<evidence type="ECO:0000313" key="1">
    <source>
        <dbReference type="EMBL" id="KTD25438.1"/>
    </source>
</evidence>
<evidence type="ECO:0000313" key="2">
    <source>
        <dbReference type="Proteomes" id="UP000054869"/>
    </source>
</evidence>
<keyword evidence="2" id="KW-1185">Reference proteome</keyword>
<dbReference type="AlphaFoldDB" id="A0A0W0VZW1"/>
<protein>
    <submittedName>
        <fullName evidence="1">Uncharacterized protein</fullName>
    </submittedName>
</protein>
<dbReference type="EMBL" id="LNYI01000004">
    <property type="protein sequence ID" value="KTD25438.1"/>
    <property type="molecule type" value="Genomic_DNA"/>
</dbReference>
<organism evidence="1 2">
    <name type="scientific">Legionella lansingensis</name>
    <dbReference type="NCBI Taxonomy" id="45067"/>
    <lineage>
        <taxon>Bacteria</taxon>
        <taxon>Pseudomonadati</taxon>
        <taxon>Pseudomonadota</taxon>
        <taxon>Gammaproteobacteria</taxon>
        <taxon>Legionellales</taxon>
        <taxon>Legionellaceae</taxon>
        <taxon>Legionella</taxon>
    </lineage>
</organism>
<proteinExistence type="predicted"/>
<dbReference type="STRING" id="45067.Llan_0184"/>
<gene>
    <name evidence="1" type="ORF">Llan_0184</name>
</gene>
<dbReference type="PATRIC" id="fig|45067.4.peg.193"/>
<reference evidence="1 2" key="1">
    <citation type="submission" date="2015-11" db="EMBL/GenBank/DDBJ databases">
        <title>Genomic analysis of 38 Legionella species identifies large and diverse effector repertoires.</title>
        <authorList>
            <person name="Burstein D."/>
            <person name="Amaro F."/>
            <person name="Zusman T."/>
            <person name="Lifshitz Z."/>
            <person name="Cohen O."/>
            <person name="Gilbert J.A."/>
            <person name="Pupko T."/>
            <person name="Shuman H.A."/>
            <person name="Segal G."/>
        </authorList>
    </citation>
    <scope>NUCLEOTIDE SEQUENCE [LARGE SCALE GENOMIC DNA]</scope>
    <source>
        <strain evidence="1 2">ATCC 49751</strain>
    </source>
</reference>
<sequence length="135" mass="14740">MKVIYSLLLYSYSTLILASGEIWLQETNCMVIGSNAFELHSKQGSLSDYICSKNGKSITCSNTSSGATMSGGKPSALTSYTVILEDQEFAIWDADSHSGIIILLLKHKRYSAASTHIRSEGLITKHCVGEVKSHY</sequence>
<accession>A0A0W0VZW1</accession>